<keyword evidence="2" id="KW-1185">Reference proteome</keyword>
<dbReference type="EMBL" id="SEYY01020239">
    <property type="protein sequence ID" value="KAB7497468.1"/>
    <property type="molecule type" value="Genomic_DNA"/>
</dbReference>
<name>A0A5N5SU71_9CRUS</name>
<feature type="non-terminal residue" evidence="1">
    <location>
        <position position="130"/>
    </location>
</feature>
<reference evidence="1 2" key="1">
    <citation type="journal article" date="2019" name="PLoS Biol.">
        <title>Sex chromosomes control vertical transmission of feminizing Wolbachia symbionts in an isopod.</title>
        <authorList>
            <person name="Becking T."/>
            <person name="Chebbi M.A."/>
            <person name="Giraud I."/>
            <person name="Moumen B."/>
            <person name="Laverre T."/>
            <person name="Caubet Y."/>
            <person name="Peccoud J."/>
            <person name="Gilbert C."/>
            <person name="Cordaux R."/>
        </authorList>
    </citation>
    <scope>NUCLEOTIDE SEQUENCE [LARGE SCALE GENOMIC DNA]</scope>
    <source>
        <strain evidence="1">ANa2</strain>
        <tissue evidence="1">Whole body excluding digestive tract and cuticle</tissue>
    </source>
</reference>
<evidence type="ECO:0000313" key="1">
    <source>
        <dbReference type="EMBL" id="KAB7497468.1"/>
    </source>
</evidence>
<sequence>MEDSSELQGYIHIFVEKESENLQAAKAFGVDCIPEDFFDTPEPSDILMRIKAKNMAPWVKEDVASRLSKLKKLKASHSELTNKGRFDLNYQPYSWNFQFFNDPVRNFQFFNDLDRVDIMTSLRDFCHVYK</sequence>
<organism evidence="1 2">
    <name type="scientific">Armadillidium nasatum</name>
    <dbReference type="NCBI Taxonomy" id="96803"/>
    <lineage>
        <taxon>Eukaryota</taxon>
        <taxon>Metazoa</taxon>
        <taxon>Ecdysozoa</taxon>
        <taxon>Arthropoda</taxon>
        <taxon>Crustacea</taxon>
        <taxon>Multicrustacea</taxon>
        <taxon>Malacostraca</taxon>
        <taxon>Eumalacostraca</taxon>
        <taxon>Peracarida</taxon>
        <taxon>Isopoda</taxon>
        <taxon>Oniscidea</taxon>
        <taxon>Crinocheta</taxon>
        <taxon>Armadillidiidae</taxon>
        <taxon>Armadillidium</taxon>
    </lineage>
</organism>
<comment type="caution">
    <text evidence="1">The sequence shown here is derived from an EMBL/GenBank/DDBJ whole genome shotgun (WGS) entry which is preliminary data.</text>
</comment>
<accession>A0A5N5SU71</accession>
<gene>
    <name evidence="1" type="ORF">Anas_07865</name>
</gene>
<dbReference type="AlphaFoldDB" id="A0A5N5SU71"/>
<dbReference type="Proteomes" id="UP000326759">
    <property type="component" value="Unassembled WGS sequence"/>
</dbReference>
<proteinExistence type="predicted"/>
<protein>
    <submittedName>
        <fullName evidence="1">Uncharacterized protein</fullName>
    </submittedName>
</protein>
<evidence type="ECO:0000313" key="2">
    <source>
        <dbReference type="Proteomes" id="UP000326759"/>
    </source>
</evidence>